<evidence type="ECO:0000313" key="2">
    <source>
        <dbReference type="EMBL" id="MBK1611790.1"/>
    </source>
</evidence>
<dbReference type="EMBL" id="JAEFBZ010000007">
    <property type="protein sequence ID" value="MBK1611790.1"/>
    <property type="molecule type" value="Genomic_DNA"/>
</dbReference>
<accession>A0ABD4LNB3</accession>
<feature type="domain" description="DUF4376" evidence="1">
    <location>
        <begin position="51"/>
        <end position="157"/>
    </location>
</feature>
<evidence type="ECO:0000259" key="1">
    <source>
        <dbReference type="Pfam" id="PF14301"/>
    </source>
</evidence>
<evidence type="ECO:0000313" key="3">
    <source>
        <dbReference type="Proteomes" id="UP000613452"/>
    </source>
</evidence>
<dbReference type="Pfam" id="PF14301">
    <property type="entry name" value="DUF4376"/>
    <property type="match status" value="1"/>
</dbReference>
<proteinExistence type="predicted"/>
<dbReference type="RefSeq" id="WP_200152626.1">
    <property type="nucleotide sequence ID" value="NZ_JAEFBZ010000007.1"/>
</dbReference>
<name>A0ABD4LNB3_BACCE</name>
<comment type="caution">
    <text evidence="2">The sequence shown here is derived from an EMBL/GenBank/DDBJ whole genome shotgun (WGS) entry which is preliminary data.</text>
</comment>
<reference evidence="2 3" key="1">
    <citation type="submission" date="2020-12" db="EMBL/GenBank/DDBJ databases">
        <title>Genome assembly for a thermostable protease producing Bacillus cereus MAKP1 strain isolated from chicken gut.</title>
        <authorList>
            <person name="Malaviya A."/>
        </authorList>
    </citation>
    <scope>NUCLEOTIDE SEQUENCE [LARGE SCALE GENOMIC DNA]</scope>
    <source>
        <strain evidence="2 3">MAKP1</strain>
    </source>
</reference>
<dbReference type="AlphaFoldDB" id="A0ABD4LNB3"/>
<sequence>MLFDSQIEKQLVDIGFDRMTMEEKNQLITTLARKEGAVLSRITDEYILNHHKKLKSAILSEKCDEVVVTGFKSTNGHTYRMKSDDQTNFNGQLIELMLFDKDVQEVPWLTEDAGYIVHPREEWVHQVYREAFGHKKAQLFKYNELKTKIEKSTTHAELVAISWDKPLEEPKKEETVQSS</sequence>
<dbReference type="InterPro" id="IPR025484">
    <property type="entry name" value="DUF4376"/>
</dbReference>
<organism evidence="2 3">
    <name type="scientific">Bacillus cereus</name>
    <dbReference type="NCBI Taxonomy" id="1396"/>
    <lineage>
        <taxon>Bacteria</taxon>
        <taxon>Bacillati</taxon>
        <taxon>Bacillota</taxon>
        <taxon>Bacilli</taxon>
        <taxon>Bacillales</taxon>
        <taxon>Bacillaceae</taxon>
        <taxon>Bacillus</taxon>
        <taxon>Bacillus cereus group</taxon>
    </lineage>
</organism>
<gene>
    <name evidence="2" type="ORF">JCR31_28580</name>
</gene>
<protein>
    <recommendedName>
        <fullName evidence="1">DUF4376 domain-containing protein</fullName>
    </recommendedName>
</protein>
<dbReference type="Proteomes" id="UP000613452">
    <property type="component" value="Unassembled WGS sequence"/>
</dbReference>